<gene>
    <name evidence="3" type="ORF">MCOR_57690</name>
</gene>
<dbReference type="AlphaFoldDB" id="A0A6J8EZK4"/>
<reference evidence="3 4" key="1">
    <citation type="submission" date="2020-06" db="EMBL/GenBank/DDBJ databases">
        <authorList>
            <person name="Li R."/>
            <person name="Bekaert M."/>
        </authorList>
    </citation>
    <scope>NUCLEOTIDE SEQUENCE [LARGE SCALE GENOMIC DNA]</scope>
    <source>
        <strain evidence="4">wild</strain>
    </source>
</reference>
<evidence type="ECO:0000256" key="1">
    <source>
        <dbReference type="PROSITE-ProRule" id="PRU00024"/>
    </source>
</evidence>
<dbReference type="InterPro" id="IPR000315">
    <property type="entry name" value="Znf_B-box"/>
</dbReference>
<evidence type="ECO:0000313" key="4">
    <source>
        <dbReference type="Proteomes" id="UP000507470"/>
    </source>
</evidence>
<feature type="domain" description="B box-type" evidence="2">
    <location>
        <begin position="13"/>
        <end position="52"/>
    </location>
</feature>
<dbReference type="Gene3D" id="3.30.160.60">
    <property type="entry name" value="Classic Zinc Finger"/>
    <property type="match status" value="1"/>
</dbReference>
<dbReference type="SUPFAM" id="SSF63829">
    <property type="entry name" value="Calcium-dependent phosphotriesterase"/>
    <property type="match status" value="1"/>
</dbReference>
<sequence length="691" mass="80228">MENLLSSEIIQPVCDRHVKEELKYYCFLCRRHVCSDCILERHSSHVHDVKRASSRQKEIRFEKLFNTPVPDVTGQPVKNELELVEILKQIEEYHQKTKETAETIKEIIDNRAEEFLRHIKKIKNELQEECRTIAKQNHTHLNMIKQRVHLKLNKCSENEISHTFQQLIMNNADSKWDLFRKREHIGRDDVTILHSQIDMPVFELGKIDTVLMKSMFGAVLVKGAVKSATSISETKWDYPFREKENIERRHTDSKQTMSNYLEYRLNSEETSPRMNNYNSVSKNDKSFQGNHWMDHFSEKQKSFANIHTDGKEIQSKRGHPENDGDKNFAIKNYNPKGFSYLDNKSENHETDDANKTYDSLLLPSLKSTIHDSNVPLSVNFNQSGSHREGNILSSVLQPVPHLAIDCEDKPVCCLCVIGFDVCWIHQGFSTTNYLFHTGTNKRKKIEFKFVVEDWTLKPPNTVIAVDYNNRIVEITPMGLPENTLSSTQNIGWSFYHVDLHPIAVAFCKNGDVLVSLVDSWSYNTDSKSRRQVVRMNDDFEVVQIIEFYGTKRIFTTPRRLAENMNGDICVLDETSEKRGKILIFNKDRSLKLVYTGINDSEEHFNPNSICCDSEARIIISDYSCSKLHILDQSGNFLQYIIHSEIKNPFCMTIDFKDHLWIGLKSGKIVVLSLQQLDQPTHPRELYKLYKV</sequence>
<protein>
    <recommendedName>
        <fullName evidence="2">B box-type domain-containing protein</fullName>
    </recommendedName>
</protein>
<keyword evidence="4" id="KW-1185">Reference proteome</keyword>
<keyword evidence="1" id="KW-0479">Metal-binding</keyword>
<dbReference type="OrthoDB" id="6045816at2759"/>
<dbReference type="EMBL" id="CACVKT020010330">
    <property type="protein sequence ID" value="CAC5425920.1"/>
    <property type="molecule type" value="Genomic_DNA"/>
</dbReference>
<dbReference type="Pfam" id="PF00643">
    <property type="entry name" value="zf-B_box"/>
    <property type="match status" value="1"/>
</dbReference>
<dbReference type="InterPro" id="IPR013087">
    <property type="entry name" value="Znf_C2H2_type"/>
</dbReference>
<dbReference type="InterPro" id="IPR011042">
    <property type="entry name" value="6-blade_b-propeller_TolB-like"/>
</dbReference>
<accession>A0A6J8EZK4</accession>
<evidence type="ECO:0000259" key="2">
    <source>
        <dbReference type="PROSITE" id="PS50119"/>
    </source>
</evidence>
<evidence type="ECO:0000313" key="3">
    <source>
        <dbReference type="EMBL" id="CAC5425920.1"/>
    </source>
</evidence>
<dbReference type="GO" id="GO:0008270">
    <property type="term" value="F:zinc ion binding"/>
    <property type="evidence" value="ECO:0007669"/>
    <property type="project" value="UniProtKB-KW"/>
</dbReference>
<keyword evidence="1" id="KW-0863">Zinc-finger</keyword>
<dbReference type="PROSITE" id="PS00028">
    <property type="entry name" value="ZINC_FINGER_C2H2_1"/>
    <property type="match status" value="1"/>
</dbReference>
<dbReference type="SUPFAM" id="SSF57845">
    <property type="entry name" value="B-box zinc-binding domain"/>
    <property type="match status" value="1"/>
</dbReference>
<dbReference type="PANTHER" id="PTHR25462">
    <property type="entry name" value="BONUS, ISOFORM C-RELATED"/>
    <property type="match status" value="1"/>
</dbReference>
<proteinExistence type="predicted"/>
<dbReference type="Proteomes" id="UP000507470">
    <property type="component" value="Unassembled WGS sequence"/>
</dbReference>
<dbReference type="Gene3D" id="2.120.10.30">
    <property type="entry name" value="TolB, C-terminal domain"/>
    <property type="match status" value="1"/>
</dbReference>
<name>A0A6J8EZK4_MYTCO</name>
<organism evidence="3 4">
    <name type="scientific">Mytilus coruscus</name>
    <name type="common">Sea mussel</name>
    <dbReference type="NCBI Taxonomy" id="42192"/>
    <lineage>
        <taxon>Eukaryota</taxon>
        <taxon>Metazoa</taxon>
        <taxon>Spiralia</taxon>
        <taxon>Lophotrochozoa</taxon>
        <taxon>Mollusca</taxon>
        <taxon>Bivalvia</taxon>
        <taxon>Autobranchia</taxon>
        <taxon>Pteriomorphia</taxon>
        <taxon>Mytilida</taxon>
        <taxon>Mytiloidea</taxon>
        <taxon>Mytilidae</taxon>
        <taxon>Mytilinae</taxon>
        <taxon>Mytilus</taxon>
    </lineage>
</organism>
<dbReference type="InterPro" id="IPR047153">
    <property type="entry name" value="TRIM45/56/19-like"/>
</dbReference>
<keyword evidence="1" id="KW-0862">Zinc</keyword>
<dbReference type="PANTHER" id="PTHR25462:SF296">
    <property type="entry name" value="MEIOTIC P26, ISOFORM F"/>
    <property type="match status" value="1"/>
</dbReference>
<dbReference type="PROSITE" id="PS50119">
    <property type="entry name" value="ZF_BBOX"/>
    <property type="match status" value="1"/>
</dbReference>